<dbReference type="AlphaFoldDB" id="X1VE23"/>
<reference evidence="2" key="1">
    <citation type="journal article" date="2014" name="Front. Microbiol.">
        <title>High frequency of phylogenetically diverse reductive dehalogenase-homologous genes in deep subseafloor sedimentary metagenomes.</title>
        <authorList>
            <person name="Kawai M."/>
            <person name="Futagami T."/>
            <person name="Toyoda A."/>
            <person name="Takaki Y."/>
            <person name="Nishi S."/>
            <person name="Hori S."/>
            <person name="Arai W."/>
            <person name="Tsubouchi T."/>
            <person name="Morono Y."/>
            <person name="Uchiyama I."/>
            <person name="Ito T."/>
            <person name="Fujiyama A."/>
            <person name="Inagaki F."/>
            <person name="Takami H."/>
        </authorList>
    </citation>
    <scope>NUCLEOTIDE SEQUENCE</scope>
    <source>
        <strain evidence="2">Expedition CK06-06</strain>
    </source>
</reference>
<keyword evidence="1" id="KW-0472">Membrane</keyword>
<comment type="caution">
    <text evidence="2">The sequence shown here is derived from an EMBL/GenBank/DDBJ whole genome shotgun (WGS) entry which is preliminary data.</text>
</comment>
<keyword evidence="1" id="KW-0812">Transmembrane</keyword>
<feature type="transmembrane region" description="Helical" evidence="1">
    <location>
        <begin position="27"/>
        <end position="51"/>
    </location>
</feature>
<dbReference type="EMBL" id="BARW01028384">
    <property type="protein sequence ID" value="GAJ12321.1"/>
    <property type="molecule type" value="Genomic_DNA"/>
</dbReference>
<proteinExistence type="predicted"/>
<organism evidence="2">
    <name type="scientific">marine sediment metagenome</name>
    <dbReference type="NCBI Taxonomy" id="412755"/>
    <lineage>
        <taxon>unclassified sequences</taxon>
        <taxon>metagenomes</taxon>
        <taxon>ecological metagenomes</taxon>
    </lineage>
</organism>
<keyword evidence="1" id="KW-1133">Transmembrane helix</keyword>
<evidence type="ECO:0000256" key="1">
    <source>
        <dbReference type="SAM" id="Phobius"/>
    </source>
</evidence>
<accession>X1VE23</accession>
<feature type="transmembrane region" description="Helical" evidence="1">
    <location>
        <begin position="58"/>
        <end position="79"/>
    </location>
</feature>
<sequence length="82" mass="9110">QEEEIRDKESRIHRLEFLSLVYRLSKFFGGILIGVGILIIILALLGLLGILNLGDMDIVLFLILIISGGFSIVSGIFHLEKS</sequence>
<evidence type="ECO:0000313" key="2">
    <source>
        <dbReference type="EMBL" id="GAJ12321.1"/>
    </source>
</evidence>
<protein>
    <submittedName>
        <fullName evidence="2">Uncharacterized protein</fullName>
    </submittedName>
</protein>
<name>X1VE23_9ZZZZ</name>
<gene>
    <name evidence="2" type="ORF">S12H4_45837</name>
</gene>
<feature type="non-terminal residue" evidence="2">
    <location>
        <position position="1"/>
    </location>
</feature>